<dbReference type="Pfam" id="PF01047">
    <property type="entry name" value="MarR"/>
    <property type="match status" value="1"/>
</dbReference>
<organism evidence="5 6">
    <name type="scientific">Martelella lutilitoris</name>
    <dbReference type="NCBI Taxonomy" id="2583532"/>
    <lineage>
        <taxon>Bacteria</taxon>
        <taxon>Pseudomonadati</taxon>
        <taxon>Pseudomonadota</taxon>
        <taxon>Alphaproteobacteria</taxon>
        <taxon>Hyphomicrobiales</taxon>
        <taxon>Aurantimonadaceae</taxon>
        <taxon>Martelella</taxon>
    </lineage>
</organism>
<keyword evidence="6" id="KW-1185">Reference proteome</keyword>
<dbReference type="SUPFAM" id="SSF46785">
    <property type="entry name" value="Winged helix' DNA-binding domain"/>
    <property type="match status" value="1"/>
</dbReference>
<keyword evidence="3" id="KW-0804">Transcription</keyword>
<dbReference type="InterPro" id="IPR023187">
    <property type="entry name" value="Tscrpt_reg_MarR-type_CS"/>
</dbReference>
<proteinExistence type="predicted"/>
<dbReference type="InterPro" id="IPR036390">
    <property type="entry name" value="WH_DNA-bd_sf"/>
</dbReference>
<sequence>MPPVSTQQYAAFVEALSVASRKMRTNYNAQVARFGLTFTRARVIQLLSKHETMNQSMLACELELEKPTVVRILDRMEAHDLIERHPDPADRRAKLIVLSKHGAAMADELSVLRGEIARTIFADMDPAHIDIATGVFEAIIARLDQLSEVPEDE</sequence>
<comment type="caution">
    <text evidence="5">The sequence shown here is derived from an EMBL/GenBank/DDBJ whole genome shotgun (WGS) entry which is preliminary data.</text>
</comment>
<evidence type="ECO:0000313" key="5">
    <source>
        <dbReference type="EMBL" id="TNB49121.1"/>
    </source>
</evidence>
<dbReference type="PRINTS" id="PR00598">
    <property type="entry name" value="HTHMARR"/>
</dbReference>
<feature type="domain" description="HTH marR-type" evidence="4">
    <location>
        <begin position="9"/>
        <end position="145"/>
    </location>
</feature>
<evidence type="ECO:0000313" key="6">
    <source>
        <dbReference type="Proteomes" id="UP000307874"/>
    </source>
</evidence>
<keyword evidence="2" id="KW-0238">DNA-binding</keyword>
<dbReference type="PROSITE" id="PS50995">
    <property type="entry name" value="HTH_MARR_2"/>
    <property type="match status" value="1"/>
</dbReference>
<dbReference type="AlphaFoldDB" id="A0A5C4JVF5"/>
<dbReference type="InterPro" id="IPR000835">
    <property type="entry name" value="HTH_MarR-typ"/>
</dbReference>
<name>A0A5C4JVF5_9HYPH</name>
<dbReference type="PANTHER" id="PTHR42756">
    <property type="entry name" value="TRANSCRIPTIONAL REGULATOR, MARR"/>
    <property type="match status" value="1"/>
</dbReference>
<dbReference type="RefSeq" id="WP_138747153.1">
    <property type="nucleotide sequence ID" value="NZ_VCLB01000002.1"/>
</dbReference>
<evidence type="ECO:0000259" key="4">
    <source>
        <dbReference type="PROSITE" id="PS50995"/>
    </source>
</evidence>
<dbReference type="GO" id="GO:0003700">
    <property type="term" value="F:DNA-binding transcription factor activity"/>
    <property type="evidence" value="ECO:0007669"/>
    <property type="project" value="InterPro"/>
</dbReference>
<accession>A0A5C4JVF5</accession>
<evidence type="ECO:0000256" key="2">
    <source>
        <dbReference type="ARBA" id="ARBA00023125"/>
    </source>
</evidence>
<keyword evidence="1" id="KW-0805">Transcription regulation</keyword>
<dbReference type="SMART" id="SM00347">
    <property type="entry name" value="HTH_MARR"/>
    <property type="match status" value="1"/>
</dbReference>
<evidence type="ECO:0000256" key="3">
    <source>
        <dbReference type="ARBA" id="ARBA00023163"/>
    </source>
</evidence>
<gene>
    <name evidence="5" type="ORF">FF124_03765</name>
</gene>
<dbReference type="EMBL" id="VCLB01000002">
    <property type="protein sequence ID" value="TNB49121.1"/>
    <property type="molecule type" value="Genomic_DNA"/>
</dbReference>
<dbReference type="GO" id="GO:0003677">
    <property type="term" value="F:DNA binding"/>
    <property type="evidence" value="ECO:0007669"/>
    <property type="project" value="UniProtKB-KW"/>
</dbReference>
<dbReference type="InterPro" id="IPR036388">
    <property type="entry name" value="WH-like_DNA-bd_sf"/>
</dbReference>
<reference evidence="5 6" key="1">
    <citation type="submission" date="2019-06" db="EMBL/GenBank/DDBJ databases">
        <title>Martelella lutilitoris sp. nov., isolated from a tidal mudflat.</title>
        <authorList>
            <person name="Kim Y.-J."/>
        </authorList>
    </citation>
    <scope>NUCLEOTIDE SEQUENCE [LARGE SCALE GENOMIC DNA]</scope>
    <source>
        <strain evidence="5 6">GH2-6</strain>
    </source>
</reference>
<dbReference type="OrthoDB" id="8452803at2"/>
<dbReference type="Proteomes" id="UP000307874">
    <property type="component" value="Unassembled WGS sequence"/>
</dbReference>
<protein>
    <submittedName>
        <fullName evidence="5">MarR family transcriptional regulator</fullName>
    </submittedName>
</protein>
<dbReference type="Gene3D" id="1.10.10.10">
    <property type="entry name" value="Winged helix-like DNA-binding domain superfamily/Winged helix DNA-binding domain"/>
    <property type="match status" value="1"/>
</dbReference>
<dbReference type="PANTHER" id="PTHR42756:SF1">
    <property type="entry name" value="TRANSCRIPTIONAL REPRESSOR OF EMRAB OPERON"/>
    <property type="match status" value="1"/>
</dbReference>
<dbReference type="PROSITE" id="PS01117">
    <property type="entry name" value="HTH_MARR_1"/>
    <property type="match status" value="1"/>
</dbReference>
<evidence type="ECO:0000256" key="1">
    <source>
        <dbReference type="ARBA" id="ARBA00023015"/>
    </source>
</evidence>